<dbReference type="AlphaFoldDB" id="A0A162NN47"/>
<gene>
    <name evidence="1" type="ORF">APZ42_016170</name>
</gene>
<protein>
    <submittedName>
        <fullName evidence="1">Uncharacterized protein</fullName>
    </submittedName>
</protein>
<organism evidence="1 2">
    <name type="scientific">Daphnia magna</name>
    <dbReference type="NCBI Taxonomy" id="35525"/>
    <lineage>
        <taxon>Eukaryota</taxon>
        <taxon>Metazoa</taxon>
        <taxon>Ecdysozoa</taxon>
        <taxon>Arthropoda</taxon>
        <taxon>Crustacea</taxon>
        <taxon>Branchiopoda</taxon>
        <taxon>Diplostraca</taxon>
        <taxon>Cladocera</taxon>
        <taxon>Anomopoda</taxon>
        <taxon>Daphniidae</taxon>
        <taxon>Daphnia</taxon>
    </lineage>
</organism>
<proteinExistence type="predicted"/>
<name>A0A162NN47_9CRUS</name>
<evidence type="ECO:0000313" key="2">
    <source>
        <dbReference type="Proteomes" id="UP000076858"/>
    </source>
</evidence>
<evidence type="ECO:0000313" key="1">
    <source>
        <dbReference type="EMBL" id="KZS18133.1"/>
    </source>
</evidence>
<dbReference type="Proteomes" id="UP000076858">
    <property type="component" value="Unassembled WGS sequence"/>
</dbReference>
<keyword evidence="2" id="KW-1185">Reference proteome</keyword>
<reference evidence="1 2" key="1">
    <citation type="submission" date="2016-03" db="EMBL/GenBank/DDBJ databases">
        <title>EvidentialGene: Evidence-directed Construction of Genes on Genomes.</title>
        <authorList>
            <person name="Gilbert D.G."/>
            <person name="Choi J.-H."/>
            <person name="Mockaitis K."/>
            <person name="Colbourne J."/>
            <person name="Pfrender M."/>
        </authorList>
    </citation>
    <scope>NUCLEOTIDE SEQUENCE [LARGE SCALE GENOMIC DNA]</scope>
    <source>
        <strain evidence="1 2">Xinb3</strain>
        <tissue evidence="1">Complete organism</tissue>
    </source>
</reference>
<dbReference type="EMBL" id="LRGB01000568">
    <property type="protein sequence ID" value="KZS18133.1"/>
    <property type="molecule type" value="Genomic_DNA"/>
</dbReference>
<sequence>MCDVVDEFRERNAGSTRRKESFASDFHVEKRLPFCNRTKIGMTTTPCVNSTKSRRNVTGEPFNHFVFACSYDDVIIKVKLWCNRRKR</sequence>
<accession>A0A162NN47</accession>
<comment type="caution">
    <text evidence="1">The sequence shown here is derived from an EMBL/GenBank/DDBJ whole genome shotgun (WGS) entry which is preliminary data.</text>
</comment>